<evidence type="ECO:0000313" key="2">
    <source>
        <dbReference type="EMBL" id="CAB4961485.1"/>
    </source>
</evidence>
<organism evidence="2">
    <name type="scientific">freshwater metagenome</name>
    <dbReference type="NCBI Taxonomy" id="449393"/>
    <lineage>
        <taxon>unclassified sequences</taxon>
        <taxon>metagenomes</taxon>
        <taxon>ecological metagenomes</taxon>
    </lineage>
</organism>
<proteinExistence type="predicted"/>
<reference evidence="2" key="1">
    <citation type="submission" date="2020-05" db="EMBL/GenBank/DDBJ databases">
        <authorList>
            <person name="Chiriac C."/>
            <person name="Salcher M."/>
            <person name="Ghai R."/>
            <person name="Kavagutti S V."/>
        </authorList>
    </citation>
    <scope>NUCLEOTIDE SEQUENCE</scope>
</reference>
<dbReference type="InterPro" id="IPR050126">
    <property type="entry name" value="Ap4A_hydrolase"/>
</dbReference>
<dbReference type="InterPro" id="IPR029052">
    <property type="entry name" value="Metallo-depent_PP-like"/>
</dbReference>
<gene>
    <name evidence="2" type="ORF">UFOPK3733_02478</name>
</gene>
<accession>A0A6J7L0K7</accession>
<dbReference type="EMBL" id="CAFBNC010000238">
    <property type="protein sequence ID" value="CAB4961485.1"/>
    <property type="molecule type" value="Genomic_DNA"/>
</dbReference>
<sequence length="337" mass="37713">MTNYDIIGDVHGQGAKLRGLLDLLGWNPDSAGTYRHTDPNRQVIFVGDLVDRGPEQREVLTIVRAMVEAGTARIVMGNHEFNAICFATRDPQSRLRFLRRHTQKNRRQCAAFIKQIPKRERAGWIAWFRTLPLWLDEEELGGLRVIHACWHEASMQVIRNACGGGNVLGNDVRLYARASRAGDPLYAAVEVLLKGPEVELTSYDLPIYKDRGGVERSKARLCWWLTGVRPLAEVLDIPANSVTKTGEPYPDLSTRLSTIETHGYEYEEDITLMFGHYWHQGAPEDQSYSSPFTACVDYSAAKDGPLAAYQWTNGETTINPANYVCFPATTAAVSNAN</sequence>
<dbReference type="PANTHER" id="PTHR42850">
    <property type="entry name" value="METALLOPHOSPHOESTERASE"/>
    <property type="match status" value="1"/>
</dbReference>
<name>A0A6J7L0K7_9ZZZZ</name>
<dbReference type="Gene3D" id="3.60.21.10">
    <property type="match status" value="1"/>
</dbReference>
<dbReference type="InterPro" id="IPR004843">
    <property type="entry name" value="Calcineurin-like_PHP"/>
</dbReference>
<protein>
    <submittedName>
        <fullName evidence="2">Unannotated protein</fullName>
    </submittedName>
</protein>
<feature type="domain" description="Calcineurin-like phosphoesterase" evidence="1">
    <location>
        <begin position="6"/>
        <end position="101"/>
    </location>
</feature>
<dbReference type="AlphaFoldDB" id="A0A6J7L0K7"/>
<dbReference type="PANTHER" id="PTHR42850:SF7">
    <property type="entry name" value="BIS(5'-NUCLEOSYL)-TETRAPHOSPHATASE PRPE [ASYMMETRICAL]"/>
    <property type="match status" value="1"/>
</dbReference>
<dbReference type="GO" id="GO:0005737">
    <property type="term" value="C:cytoplasm"/>
    <property type="evidence" value="ECO:0007669"/>
    <property type="project" value="TreeGrafter"/>
</dbReference>
<dbReference type="Pfam" id="PF00149">
    <property type="entry name" value="Metallophos"/>
    <property type="match status" value="1"/>
</dbReference>
<dbReference type="SUPFAM" id="SSF56300">
    <property type="entry name" value="Metallo-dependent phosphatases"/>
    <property type="match status" value="1"/>
</dbReference>
<evidence type="ECO:0000259" key="1">
    <source>
        <dbReference type="Pfam" id="PF00149"/>
    </source>
</evidence>
<dbReference type="InterPro" id="IPR006186">
    <property type="entry name" value="Ser/Thr-sp_prot-phosphatase"/>
</dbReference>
<dbReference type="PRINTS" id="PR00114">
    <property type="entry name" value="STPHPHTASE"/>
</dbReference>
<dbReference type="GO" id="GO:0016791">
    <property type="term" value="F:phosphatase activity"/>
    <property type="evidence" value="ECO:0007669"/>
    <property type="project" value="TreeGrafter"/>
</dbReference>